<reference evidence="5 6" key="1">
    <citation type="submission" date="2019-10" db="EMBL/GenBank/DDBJ databases">
        <title>Assembly and Annotation for the nematode Trichostrongylus colubriformis.</title>
        <authorList>
            <person name="Martin J."/>
        </authorList>
    </citation>
    <scope>NUCLEOTIDE SEQUENCE [LARGE SCALE GENOMIC DNA]</scope>
    <source>
        <strain evidence="5">G859</strain>
        <tissue evidence="5">Whole worm</tissue>
    </source>
</reference>
<keyword evidence="1" id="KW-0805">Transcription regulation</keyword>
<dbReference type="AlphaFoldDB" id="A0AAN8F4R0"/>
<dbReference type="SUPFAM" id="SSF48508">
    <property type="entry name" value="Nuclear receptor ligand-binding domain"/>
    <property type="match status" value="1"/>
</dbReference>
<evidence type="ECO:0000313" key="5">
    <source>
        <dbReference type="EMBL" id="KAK5972262.1"/>
    </source>
</evidence>
<dbReference type="InterPro" id="IPR035500">
    <property type="entry name" value="NHR-like_dom_sf"/>
</dbReference>
<evidence type="ECO:0000259" key="4">
    <source>
        <dbReference type="PROSITE" id="PS51843"/>
    </source>
</evidence>
<dbReference type="PANTHER" id="PTHR47630">
    <property type="entry name" value="NUCLEAR HORMONE RECEPTOR FAMILY-RELATED-RELATED"/>
    <property type="match status" value="1"/>
</dbReference>
<feature type="domain" description="NR LBD" evidence="4">
    <location>
        <begin position="1"/>
        <end position="206"/>
    </location>
</feature>
<gene>
    <name evidence="5" type="ORF">GCK32_015978</name>
</gene>
<dbReference type="SMART" id="SM00430">
    <property type="entry name" value="HOLI"/>
    <property type="match status" value="1"/>
</dbReference>
<accession>A0AAN8F4R0</accession>
<keyword evidence="6" id="KW-1185">Reference proteome</keyword>
<organism evidence="5 6">
    <name type="scientific">Trichostrongylus colubriformis</name>
    <name type="common">Black scour worm</name>
    <dbReference type="NCBI Taxonomy" id="6319"/>
    <lineage>
        <taxon>Eukaryota</taxon>
        <taxon>Metazoa</taxon>
        <taxon>Ecdysozoa</taxon>
        <taxon>Nematoda</taxon>
        <taxon>Chromadorea</taxon>
        <taxon>Rhabditida</taxon>
        <taxon>Rhabditina</taxon>
        <taxon>Rhabditomorpha</taxon>
        <taxon>Strongyloidea</taxon>
        <taxon>Trichostrongylidae</taxon>
        <taxon>Trichostrongylus</taxon>
    </lineage>
</organism>
<evidence type="ECO:0000313" key="6">
    <source>
        <dbReference type="Proteomes" id="UP001331761"/>
    </source>
</evidence>
<dbReference type="Proteomes" id="UP001331761">
    <property type="component" value="Unassembled WGS sequence"/>
</dbReference>
<dbReference type="PROSITE" id="PS51843">
    <property type="entry name" value="NR_LBD"/>
    <property type="match status" value="1"/>
</dbReference>
<keyword evidence="2" id="KW-0804">Transcription</keyword>
<evidence type="ECO:0000256" key="3">
    <source>
        <dbReference type="ARBA" id="ARBA00023170"/>
    </source>
</evidence>
<dbReference type="PANTHER" id="PTHR47630:SF5">
    <property type="entry name" value="NR LBD DOMAIN-CONTAINING PROTEIN"/>
    <property type="match status" value="1"/>
</dbReference>
<dbReference type="InterPro" id="IPR000536">
    <property type="entry name" value="Nucl_hrmn_rcpt_lig-bd"/>
</dbReference>
<dbReference type="Gene3D" id="1.10.565.10">
    <property type="entry name" value="Retinoid X Receptor"/>
    <property type="match status" value="1"/>
</dbReference>
<keyword evidence="3 5" id="KW-0675">Receptor</keyword>
<dbReference type="Pfam" id="PF00104">
    <property type="entry name" value="Hormone_recep"/>
    <property type="match status" value="1"/>
</dbReference>
<name>A0AAN8F4R0_TRICO</name>
<dbReference type="EMBL" id="WIXE01016827">
    <property type="protein sequence ID" value="KAK5972262.1"/>
    <property type="molecule type" value="Genomic_DNA"/>
</dbReference>
<dbReference type="InterPro" id="IPR052499">
    <property type="entry name" value="C.elegans_NHRs"/>
</dbReference>
<proteinExistence type="predicted"/>
<evidence type="ECO:0000256" key="1">
    <source>
        <dbReference type="ARBA" id="ARBA00023015"/>
    </source>
</evidence>
<evidence type="ECO:0000256" key="2">
    <source>
        <dbReference type="ARBA" id="ARBA00023163"/>
    </source>
</evidence>
<protein>
    <submittedName>
        <fullName evidence="5">Ligand-binding domain of nuclear hormone receptor</fullName>
    </submittedName>
</protein>
<comment type="caution">
    <text evidence="5">The sequence shown here is derived from an EMBL/GenBank/DDBJ whole genome shotgun (WGS) entry which is preliminary data.</text>
</comment>
<sequence length="219" mass="25660">MRNLKAMWCRAVAHYFEWVAGIPELRLMDMQEKVTLIVRQVCRITALMISYWTYRHGHNGIIFGSGICYNPSEAHDHTLKTYPSSLARVIHNNVISVFRKVAMTREEYLLLKLISFFDTPHFYLRQLGRIVVDRALKKYQTALVDHIKHSYPLLDHKAVTERISELLGTIPYLELTAQIADIHWLMMTIHNDGNMRGRLTNEIHVFSTKLSLTDDYRHH</sequence>